<evidence type="ECO:0000256" key="2">
    <source>
        <dbReference type="ARBA" id="ARBA00006719"/>
    </source>
</evidence>
<keyword evidence="5 11" id="KW-0372">Hormone</keyword>
<comment type="similarity">
    <text evidence="2 11">Belongs to the urotensin-2 family.</text>
</comment>
<evidence type="ECO:0000256" key="7">
    <source>
        <dbReference type="ARBA" id="ARBA00023157"/>
    </source>
</evidence>
<reference evidence="14" key="1">
    <citation type="submission" date="2009-11" db="EMBL/GenBank/DDBJ databases">
        <authorList>
            <consortium name="Porcine genome sequencing project"/>
        </authorList>
    </citation>
    <scope>NUCLEOTIDE SEQUENCE [LARGE SCALE GENOMIC DNA]</scope>
    <source>
        <strain evidence="14">Duroc</strain>
    </source>
</reference>
<dbReference type="Ensembl" id="ENSSSCT00000050756.2">
    <property type="protein sequence ID" value="ENSSSCP00000052473.1"/>
    <property type="gene ID" value="ENSSSCG00000040531.3"/>
</dbReference>
<keyword evidence="3" id="KW-0964">Secreted</keyword>
<dbReference type="InParanoid" id="A0A287B834"/>
<evidence type="ECO:0000256" key="6">
    <source>
        <dbReference type="ARBA" id="ARBA00022729"/>
    </source>
</evidence>
<dbReference type="ExpressionAtlas" id="A0A287B834">
    <property type="expression patterns" value="baseline"/>
</dbReference>
<dbReference type="GO" id="GO:0005179">
    <property type="term" value="F:hormone activity"/>
    <property type="evidence" value="ECO:0007669"/>
    <property type="project" value="UniProtKB-KW"/>
</dbReference>
<dbReference type="GO" id="GO:0005615">
    <property type="term" value="C:extracellular space"/>
    <property type="evidence" value="ECO:0000318"/>
    <property type="project" value="GO_Central"/>
</dbReference>
<keyword evidence="6 12" id="KW-0732">Signal</keyword>
<evidence type="ECO:0000256" key="5">
    <source>
        <dbReference type="ARBA" id="ARBA00022702"/>
    </source>
</evidence>
<dbReference type="GO" id="GO:0097746">
    <property type="term" value="P:blood vessel diameter maintenance"/>
    <property type="evidence" value="ECO:0007669"/>
    <property type="project" value="InterPro"/>
</dbReference>
<dbReference type="Proteomes" id="UP000008227">
    <property type="component" value="Chromosome 6"/>
</dbReference>
<evidence type="ECO:0000256" key="10">
    <source>
        <dbReference type="ARBA" id="ARBA00043243"/>
    </source>
</evidence>
<keyword evidence="14" id="KW-1185">Reference proteome</keyword>
<dbReference type="PANTHER" id="PTHR14447">
    <property type="entry name" value="UROTENSIN 2"/>
    <property type="match status" value="1"/>
</dbReference>
<reference evidence="13" key="3">
    <citation type="submission" date="2025-08" db="UniProtKB">
        <authorList>
            <consortium name="Ensembl"/>
        </authorList>
    </citation>
    <scope>IDENTIFICATION</scope>
</reference>
<feature type="signal peptide" evidence="12">
    <location>
        <begin position="1"/>
        <end position="19"/>
    </location>
</feature>
<accession>A0A287B834</accession>
<dbReference type="FunCoup" id="A0A287B834">
    <property type="interactions" value="99"/>
</dbReference>
<dbReference type="GeneTree" id="ENSGT00510000049583"/>
<dbReference type="PROSITE" id="PS00984">
    <property type="entry name" value="UROTENSIN_II"/>
    <property type="match status" value="1"/>
</dbReference>
<keyword evidence="4" id="KW-0165">Cleavage on pair of basic residues</keyword>
<evidence type="ECO:0000256" key="12">
    <source>
        <dbReference type="SAM" id="SignalP"/>
    </source>
</evidence>
<dbReference type="OrthoDB" id="8894951at2759"/>
<dbReference type="GeneID" id="397268"/>
<evidence type="ECO:0000256" key="9">
    <source>
        <dbReference type="ARBA" id="ARBA00040274"/>
    </source>
</evidence>
<dbReference type="InterPro" id="IPR001483">
    <property type="entry name" value="Urotensin_II"/>
</dbReference>
<evidence type="ECO:0000256" key="1">
    <source>
        <dbReference type="ARBA" id="ARBA00004613"/>
    </source>
</evidence>
<evidence type="ECO:0000313" key="13">
    <source>
        <dbReference type="Ensembl" id="ENSSSCP00000052473.1"/>
    </source>
</evidence>
<evidence type="ECO:0000256" key="8">
    <source>
        <dbReference type="ARBA" id="ARBA00037509"/>
    </source>
</evidence>
<comment type="subcellular location">
    <subcellularLocation>
        <location evidence="1 11">Secreted</location>
    </subcellularLocation>
</comment>
<dbReference type="GO" id="GO:0008217">
    <property type="term" value="P:regulation of blood pressure"/>
    <property type="evidence" value="ECO:0000318"/>
    <property type="project" value="GO_Central"/>
</dbReference>
<dbReference type="Reactome" id="R-SSC-416476">
    <property type="pathway name" value="G alpha (q) signalling events"/>
</dbReference>
<organism evidence="13 14">
    <name type="scientific">Sus scrofa</name>
    <name type="common">Pig</name>
    <dbReference type="NCBI Taxonomy" id="9823"/>
    <lineage>
        <taxon>Eukaryota</taxon>
        <taxon>Metazoa</taxon>
        <taxon>Chordata</taxon>
        <taxon>Craniata</taxon>
        <taxon>Vertebrata</taxon>
        <taxon>Euteleostomi</taxon>
        <taxon>Mammalia</taxon>
        <taxon>Eutheria</taxon>
        <taxon>Laurasiatheria</taxon>
        <taxon>Artiodactyla</taxon>
        <taxon>Suina</taxon>
        <taxon>Suidae</taxon>
        <taxon>Sus</taxon>
    </lineage>
</organism>
<comment type="function">
    <text evidence="8">Highly potent vasoconstrictor.</text>
</comment>
<gene>
    <name evidence="13 15" type="primary">UTS2</name>
</gene>
<proteinExistence type="inferred from homology"/>
<protein>
    <recommendedName>
        <fullName evidence="9">Urotensin-2</fullName>
    </recommendedName>
    <alternativeName>
        <fullName evidence="10">Urotensin II</fullName>
    </alternativeName>
</protein>
<name>A0A287B834_PIG</name>
<dbReference type="OMA" id="ETFYGNH"/>
<evidence type="ECO:0000313" key="15">
    <source>
        <dbReference type="VGNC" id="VGNC:94788"/>
    </source>
</evidence>
<keyword evidence="7" id="KW-1015">Disulfide bond</keyword>
<dbReference type="AlphaFoldDB" id="A0A287B834"/>
<evidence type="ECO:0000256" key="3">
    <source>
        <dbReference type="ARBA" id="ARBA00022525"/>
    </source>
</evidence>
<dbReference type="Reactome" id="R-SSC-375276">
    <property type="pathway name" value="Peptide ligand-binding receptors"/>
</dbReference>
<dbReference type="VGNC" id="VGNC:94788">
    <property type="gene designation" value="UTS2"/>
</dbReference>
<dbReference type="CTD" id="10911"/>
<evidence type="ECO:0000256" key="11">
    <source>
        <dbReference type="RuleBase" id="RU000636"/>
    </source>
</evidence>
<dbReference type="Pfam" id="PF02083">
    <property type="entry name" value="Urotensin_II"/>
    <property type="match status" value="1"/>
</dbReference>
<reference evidence="13" key="4">
    <citation type="submission" date="2025-09" db="UniProtKB">
        <authorList>
            <consortium name="Ensembl"/>
        </authorList>
    </citation>
    <scope>IDENTIFICATION</scope>
</reference>
<dbReference type="RefSeq" id="XP_020949204.1">
    <property type="nucleotide sequence ID" value="XM_021093545.1"/>
</dbReference>
<evidence type="ECO:0000313" key="14">
    <source>
        <dbReference type="Proteomes" id="UP000008227"/>
    </source>
</evidence>
<dbReference type="PANTHER" id="PTHR14447:SF0">
    <property type="entry name" value="UROTENSIN-2"/>
    <property type="match status" value="1"/>
</dbReference>
<sequence>MSKLVPCLLFLGCLGPLFALPVPDSRKEPLPFSAPEDVRSAWDELERASLLQMLPETPGAEAGEDLREADAGMDIFYPRGGMRKAFSGQDPNIFLSHLLARIKKPYKKRGPTSECFWKYCV</sequence>
<dbReference type="Bgee" id="ENSSSCG00000040531">
    <property type="expression patterns" value="Expressed in oocyte and 7 other cell types or tissues"/>
</dbReference>
<feature type="chain" id="PRO_5011700390" description="Urotensin-2" evidence="12">
    <location>
        <begin position="20"/>
        <end position="121"/>
    </location>
</feature>
<evidence type="ECO:0000256" key="4">
    <source>
        <dbReference type="ARBA" id="ARBA00022685"/>
    </source>
</evidence>
<reference evidence="13" key="2">
    <citation type="journal article" date="2020" name="Gigascience">
        <title>An improved pig reference genome sequence to enable pig genetics and genomics research.</title>
        <authorList>
            <person name="Warr A."/>
            <person name="Affara N."/>
            <person name="Aken B."/>
            <person name="Beiki H."/>
            <person name="Bickhart D.M."/>
            <person name="Billis K."/>
            <person name="Chow W."/>
            <person name="Eory L."/>
            <person name="Finlayson H.A."/>
            <person name="Flicek P."/>
            <person name="Giron C.G."/>
            <person name="Griffin D.K."/>
            <person name="Hall R."/>
            <person name="Hannum G."/>
            <person name="Hourlier T."/>
            <person name="Howe K."/>
            <person name="Hume D.A."/>
            <person name="Izuogu O."/>
            <person name="Kim K."/>
            <person name="Koren S."/>
            <person name="Liu H."/>
            <person name="Manchanda N."/>
            <person name="Martin F.J."/>
            <person name="Nonneman D.J."/>
            <person name="O'Connor R.E."/>
            <person name="Phillippy A.M."/>
            <person name="Rohrer G.A."/>
            <person name="Rosen B.D."/>
            <person name="Rund L.A."/>
            <person name="Sargent C.A."/>
            <person name="Schook L.B."/>
            <person name="Schroeder S.G."/>
            <person name="Schwartz A.S."/>
            <person name="Skinner B.M."/>
            <person name="Talbot R."/>
            <person name="Tseng E."/>
            <person name="Tuggle C.K."/>
            <person name="Watson M."/>
            <person name="Smith T.P.L."/>
            <person name="Archibald A.L."/>
        </authorList>
    </citation>
    <scope>NUCLEOTIDE SEQUENCE [LARGE SCALE GENOMIC DNA]</scope>
    <source>
        <strain evidence="13">Duroc</strain>
    </source>
</reference>